<dbReference type="EMBL" id="JACIEC010000018">
    <property type="protein sequence ID" value="MBB4146102.1"/>
    <property type="molecule type" value="Genomic_DNA"/>
</dbReference>
<protein>
    <submittedName>
        <fullName evidence="1">Uncharacterized protein</fullName>
    </submittedName>
</protein>
<sequence length="29" mass="3212">MDNPTVPVFWEITGTDAYGRGYEYATVGT</sequence>
<dbReference type="AlphaFoldDB" id="A0A7W6LL61"/>
<gene>
    <name evidence="1" type="ORF">GGQ72_004671</name>
</gene>
<organism evidence="1 2">
    <name type="scientific">Rhizobium rhizoryzae</name>
    <dbReference type="NCBI Taxonomy" id="451876"/>
    <lineage>
        <taxon>Bacteria</taxon>
        <taxon>Pseudomonadati</taxon>
        <taxon>Pseudomonadota</taxon>
        <taxon>Alphaproteobacteria</taxon>
        <taxon>Hyphomicrobiales</taxon>
        <taxon>Rhizobiaceae</taxon>
        <taxon>Rhizobium/Agrobacterium group</taxon>
        <taxon>Rhizobium</taxon>
    </lineage>
</organism>
<keyword evidence="2" id="KW-1185">Reference proteome</keyword>
<evidence type="ECO:0000313" key="2">
    <source>
        <dbReference type="Proteomes" id="UP000519897"/>
    </source>
</evidence>
<accession>A0A7W6LL61</accession>
<evidence type="ECO:0000313" key="1">
    <source>
        <dbReference type="EMBL" id="MBB4146102.1"/>
    </source>
</evidence>
<name>A0A7W6LL61_9HYPH</name>
<proteinExistence type="predicted"/>
<reference evidence="1 2" key="1">
    <citation type="submission" date="2020-08" db="EMBL/GenBank/DDBJ databases">
        <title>Genomic Encyclopedia of Type Strains, Phase IV (KMG-IV): sequencing the most valuable type-strain genomes for metagenomic binning, comparative biology and taxonomic classification.</title>
        <authorList>
            <person name="Goeker M."/>
        </authorList>
    </citation>
    <scope>NUCLEOTIDE SEQUENCE [LARGE SCALE GENOMIC DNA]</scope>
    <source>
        <strain evidence="1 2">DSM 29514</strain>
    </source>
</reference>
<comment type="caution">
    <text evidence="1">The sequence shown here is derived from an EMBL/GenBank/DDBJ whole genome shotgun (WGS) entry which is preliminary data.</text>
</comment>
<dbReference type="Proteomes" id="UP000519897">
    <property type="component" value="Unassembled WGS sequence"/>
</dbReference>